<feature type="region of interest" description="Disordered" evidence="1">
    <location>
        <begin position="78"/>
        <end position="202"/>
    </location>
</feature>
<sequence length="202" mass="22077">MRYTSSKTEIILRAMYAFLFIRCSVSNPTPPKWQKGAVKDCERSGFAWRNTGWLRFHTSHGAEPARYGTWNRTLQRANQAPGVPSSDATAGWSALGPADWAQSRERSSSSQLSSSMSQSPGSPFPRTLAGCPAPPRADSELLRSLGRAARGCHGNRTPPPPLHARRELTDSAWARAPPPPPPHPTPLESRHGRPADRPAAPR</sequence>
<dbReference type="Proteomes" id="UP000694906">
    <property type="component" value="Unplaced"/>
</dbReference>
<name>A0AAX6R835_HETGA</name>
<dbReference type="GeneID" id="110343933"/>
<dbReference type="RefSeq" id="XP_021092075.1">
    <property type="nucleotide sequence ID" value="XM_021236416.1"/>
</dbReference>
<protein>
    <submittedName>
        <fullName evidence="3">RUN and SH3 domain-containing protein 1-like</fullName>
    </submittedName>
</protein>
<organism evidence="2 3">
    <name type="scientific">Heterocephalus glaber</name>
    <name type="common">Naked mole rat</name>
    <dbReference type="NCBI Taxonomy" id="10181"/>
    <lineage>
        <taxon>Eukaryota</taxon>
        <taxon>Metazoa</taxon>
        <taxon>Chordata</taxon>
        <taxon>Craniata</taxon>
        <taxon>Vertebrata</taxon>
        <taxon>Euteleostomi</taxon>
        <taxon>Mammalia</taxon>
        <taxon>Eutheria</taxon>
        <taxon>Euarchontoglires</taxon>
        <taxon>Glires</taxon>
        <taxon>Rodentia</taxon>
        <taxon>Hystricomorpha</taxon>
        <taxon>Bathyergidae</taxon>
        <taxon>Heterocephalus</taxon>
    </lineage>
</organism>
<gene>
    <name evidence="3" type="primary">LOC110343933</name>
</gene>
<feature type="compositionally biased region" description="Pro residues" evidence="1">
    <location>
        <begin position="176"/>
        <end position="185"/>
    </location>
</feature>
<evidence type="ECO:0000313" key="2">
    <source>
        <dbReference type="Proteomes" id="UP000694906"/>
    </source>
</evidence>
<evidence type="ECO:0000256" key="1">
    <source>
        <dbReference type="SAM" id="MobiDB-lite"/>
    </source>
</evidence>
<evidence type="ECO:0000313" key="3">
    <source>
        <dbReference type="RefSeq" id="XP_021092075.1"/>
    </source>
</evidence>
<feature type="compositionally biased region" description="Low complexity" evidence="1">
    <location>
        <begin position="108"/>
        <end position="121"/>
    </location>
</feature>
<keyword evidence="2" id="KW-1185">Reference proteome</keyword>
<dbReference type="AlphaFoldDB" id="A0AAX6R835"/>
<reference evidence="3" key="1">
    <citation type="submission" date="2025-08" db="UniProtKB">
        <authorList>
            <consortium name="RefSeq"/>
        </authorList>
    </citation>
    <scope>IDENTIFICATION</scope>
</reference>
<proteinExistence type="predicted"/>
<accession>A0AAX6R835</accession>